<comment type="caution">
    <text evidence="2">The sequence shown here is derived from an EMBL/GenBank/DDBJ whole genome shotgun (WGS) entry which is preliminary data.</text>
</comment>
<dbReference type="InterPro" id="IPR029226">
    <property type="entry name" value="Ecp2-like"/>
</dbReference>
<evidence type="ECO:0000313" key="2">
    <source>
        <dbReference type="EMBL" id="POS75952.1"/>
    </source>
</evidence>
<organism evidence="2 3">
    <name type="scientific">Diaporthe helianthi</name>
    <dbReference type="NCBI Taxonomy" id="158607"/>
    <lineage>
        <taxon>Eukaryota</taxon>
        <taxon>Fungi</taxon>
        <taxon>Dikarya</taxon>
        <taxon>Ascomycota</taxon>
        <taxon>Pezizomycotina</taxon>
        <taxon>Sordariomycetes</taxon>
        <taxon>Sordariomycetidae</taxon>
        <taxon>Diaporthales</taxon>
        <taxon>Diaporthaceae</taxon>
        <taxon>Diaporthe</taxon>
    </lineage>
</organism>
<name>A0A2P5I0A8_DIAHE</name>
<dbReference type="Pfam" id="PF14856">
    <property type="entry name" value="Hce2"/>
    <property type="match status" value="1"/>
</dbReference>
<dbReference type="EMBL" id="MAVT02000423">
    <property type="protein sequence ID" value="POS75952.1"/>
    <property type="molecule type" value="Genomic_DNA"/>
</dbReference>
<reference evidence="2" key="1">
    <citation type="submission" date="2017-09" db="EMBL/GenBank/DDBJ databases">
        <title>Polyketide synthases of a Diaporthe helianthi virulent isolate.</title>
        <authorList>
            <person name="Baroncelli R."/>
        </authorList>
    </citation>
    <scope>NUCLEOTIDE SEQUENCE [LARGE SCALE GENOMIC DNA]</scope>
    <source>
        <strain evidence="2">7/96</strain>
    </source>
</reference>
<protein>
    <recommendedName>
        <fullName evidence="1">Ecp2 effector protein-like domain-containing protein</fullName>
    </recommendedName>
</protein>
<evidence type="ECO:0000259" key="1">
    <source>
        <dbReference type="Pfam" id="PF14856"/>
    </source>
</evidence>
<dbReference type="AlphaFoldDB" id="A0A2P5I0A8"/>
<evidence type="ECO:0000313" key="3">
    <source>
        <dbReference type="Proteomes" id="UP000094444"/>
    </source>
</evidence>
<proteinExistence type="predicted"/>
<dbReference type="OrthoDB" id="5191944at2759"/>
<keyword evidence="3" id="KW-1185">Reference proteome</keyword>
<sequence length="221" mass="24576">MPATAAGFKDLNSIVPEPWLPTNAVKNTQEQIHRSHLQVKMLVFNLLRLLLLPLLPVSISAAAVDRVVYTPGHSGDMTNTSPLVRRDEIRWGPDDETQDACDSDETVEKTDGREMIKTDCWEITRFNQKPGRYTIMGYSNSKWAIINRKDSCAIAVQRKDASTNDFEIGDKDIRDWISAALSEYSGTTMHSVTGNGDCDAADTSGNDVPINWKVAYPDDLS</sequence>
<feature type="domain" description="Ecp2 effector protein-like" evidence="1">
    <location>
        <begin position="101"/>
        <end position="198"/>
    </location>
</feature>
<dbReference type="Proteomes" id="UP000094444">
    <property type="component" value="Unassembled WGS sequence"/>
</dbReference>
<dbReference type="InParanoid" id="A0A2P5I0A8"/>
<accession>A0A2P5I0A8</accession>
<gene>
    <name evidence="2" type="ORF">DHEL01_v205651</name>
</gene>